<evidence type="ECO:0000313" key="2">
    <source>
        <dbReference type="EMBL" id="VDK36394.1"/>
    </source>
</evidence>
<accession>A0A3P6QV11</accession>
<dbReference type="OrthoDB" id="6265393at2759"/>
<name>A0A3P6QV11_DIBLA</name>
<sequence length="331" mass="35989">MPVKIRETVSAADGLTSPSNSNRNPAPRCLRGGGTNPRCRRSSIGTRKRCPPSSQETFQPIRLIIRLGRDTPTAAATSGGDGKMVLHNVSGTPPSDSPISSPNAPSKGSLHEDQLSPPSASVSLSSELTTRNSSQDMSDLDIVFLVAPEAETFIDSNQARVRRLRNQAMEDVYGHTDTNHDEDNDGDDSSSSDEMPRGPGDSMREATARHPQVVHTYHQASHIRENSQASEHPHHQLYRQQENHLDKVKGDHQPPPSSGINYRNFDLRSDDALHRDYSFHLEVSTTTTAVATPSSALTVSQSVASQQLHFQTQLTDLGSGHSSPPTTLSPR</sequence>
<feature type="region of interest" description="Disordered" evidence="1">
    <location>
        <begin position="72"/>
        <end position="134"/>
    </location>
</feature>
<feature type="compositionally biased region" description="Acidic residues" evidence="1">
    <location>
        <begin position="182"/>
        <end position="191"/>
    </location>
</feature>
<evidence type="ECO:0000313" key="3">
    <source>
        <dbReference type="Proteomes" id="UP000281553"/>
    </source>
</evidence>
<feature type="region of interest" description="Disordered" evidence="1">
    <location>
        <begin position="173"/>
        <end position="234"/>
    </location>
</feature>
<proteinExistence type="predicted"/>
<feature type="compositionally biased region" description="Basic residues" evidence="1">
    <location>
        <begin position="38"/>
        <end position="50"/>
    </location>
</feature>
<organism evidence="2 3">
    <name type="scientific">Dibothriocephalus latus</name>
    <name type="common">Fish tapeworm</name>
    <name type="synonym">Diphyllobothrium latum</name>
    <dbReference type="NCBI Taxonomy" id="60516"/>
    <lineage>
        <taxon>Eukaryota</taxon>
        <taxon>Metazoa</taxon>
        <taxon>Spiralia</taxon>
        <taxon>Lophotrochozoa</taxon>
        <taxon>Platyhelminthes</taxon>
        <taxon>Cestoda</taxon>
        <taxon>Eucestoda</taxon>
        <taxon>Diphyllobothriidea</taxon>
        <taxon>Diphyllobothriidae</taxon>
        <taxon>Dibothriocephalus</taxon>
    </lineage>
</organism>
<feature type="compositionally biased region" description="Low complexity" evidence="1">
    <location>
        <begin position="115"/>
        <end position="126"/>
    </location>
</feature>
<gene>
    <name evidence="2" type="ORF">DILT_LOCUS768</name>
</gene>
<feature type="region of interest" description="Disordered" evidence="1">
    <location>
        <begin position="244"/>
        <end position="263"/>
    </location>
</feature>
<dbReference type="Proteomes" id="UP000281553">
    <property type="component" value="Unassembled WGS sequence"/>
</dbReference>
<evidence type="ECO:0000256" key="1">
    <source>
        <dbReference type="SAM" id="MobiDB-lite"/>
    </source>
</evidence>
<protein>
    <submittedName>
        <fullName evidence="2">Uncharacterized protein</fullName>
    </submittedName>
</protein>
<keyword evidence="3" id="KW-1185">Reference proteome</keyword>
<feature type="compositionally biased region" description="Polar residues" evidence="1">
    <location>
        <begin position="89"/>
        <end position="106"/>
    </location>
</feature>
<feature type="region of interest" description="Disordered" evidence="1">
    <location>
        <begin position="1"/>
        <end position="59"/>
    </location>
</feature>
<dbReference type="AlphaFoldDB" id="A0A3P6QV11"/>
<reference evidence="2 3" key="1">
    <citation type="submission" date="2018-11" db="EMBL/GenBank/DDBJ databases">
        <authorList>
            <consortium name="Pathogen Informatics"/>
        </authorList>
    </citation>
    <scope>NUCLEOTIDE SEQUENCE [LARGE SCALE GENOMIC DNA]</scope>
</reference>
<dbReference type="EMBL" id="UYRU01003750">
    <property type="protein sequence ID" value="VDK36394.1"/>
    <property type="molecule type" value="Genomic_DNA"/>
</dbReference>